<dbReference type="KEGG" id="clus:A9F13_09g01936"/>
<dbReference type="Proteomes" id="UP000195602">
    <property type="component" value="Unassembled WGS sequence"/>
</dbReference>
<dbReference type="InterPro" id="IPR000195">
    <property type="entry name" value="Rab-GAP-TBC_dom"/>
</dbReference>
<dbReference type="SUPFAM" id="SSF47923">
    <property type="entry name" value="Ypt/Rab-GAP domain of gyp1p"/>
    <property type="match status" value="1"/>
</dbReference>
<reference evidence="4 5" key="1">
    <citation type="submission" date="2017-04" db="EMBL/GenBank/DDBJ databases">
        <title>Draft genome of the yeast Clavispora lusitaniae type strain CBS 6936.</title>
        <authorList>
            <person name="Durrens P."/>
            <person name="Klopp C."/>
            <person name="Biteau N."/>
            <person name="Fitton-Ouhabi V."/>
            <person name="Dementhon K."/>
            <person name="Accoceberry I."/>
            <person name="Sherman D.J."/>
            <person name="Noel T."/>
        </authorList>
    </citation>
    <scope>NUCLEOTIDE SEQUENCE [LARGE SCALE GENOMIC DNA]</scope>
    <source>
        <strain evidence="4 5">CBS 6936</strain>
    </source>
</reference>
<organism evidence="4 5">
    <name type="scientific">Clavispora lusitaniae</name>
    <name type="common">Candida lusitaniae</name>
    <dbReference type="NCBI Taxonomy" id="36911"/>
    <lineage>
        <taxon>Eukaryota</taxon>
        <taxon>Fungi</taxon>
        <taxon>Dikarya</taxon>
        <taxon>Ascomycota</taxon>
        <taxon>Saccharomycotina</taxon>
        <taxon>Pichiomycetes</taxon>
        <taxon>Metschnikowiaceae</taxon>
        <taxon>Clavispora</taxon>
    </lineage>
</organism>
<evidence type="ECO:0000259" key="3">
    <source>
        <dbReference type="PROSITE" id="PS50086"/>
    </source>
</evidence>
<evidence type="ECO:0000313" key="5">
    <source>
        <dbReference type="Proteomes" id="UP000195602"/>
    </source>
</evidence>
<dbReference type="Pfam" id="PF00566">
    <property type="entry name" value="RabGAP-TBC"/>
    <property type="match status" value="1"/>
</dbReference>
<dbReference type="InterPro" id="IPR045913">
    <property type="entry name" value="TBC20/Gyp8-like"/>
</dbReference>
<dbReference type="AlphaFoldDB" id="A0AA91T1G8"/>
<accession>A0AA91T1G8</accession>
<feature type="domain" description="Rab-GAP TBC" evidence="3">
    <location>
        <begin position="65"/>
        <end position="295"/>
    </location>
</feature>
<dbReference type="PANTHER" id="PTHR20913:SF7">
    <property type="entry name" value="RE60063P"/>
    <property type="match status" value="1"/>
</dbReference>
<dbReference type="InterPro" id="IPR035969">
    <property type="entry name" value="Rab-GAP_TBC_sf"/>
</dbReference>
<evidence type="ECO:0000256" key="1">
    <source>
        <dbReference type="ARBA" id="ARBA00022468"/>
    </source>
</evidence>
<evidence type="ECO:0000313" key="4">
    <source>
        <dbReference type="EMBL" id="OVF08254.1"/>
    </source>
</evidence>
<name>A0AA91T1G8_CLALS</name>
<proteinExistence type="predicted"/>
<dbReference type="PROSITE" id="PS50086">
    <property type="entry name" value="TBC_RABGAP"/>
    <property type="match status" value="1"/>
</dbReference>
<feature type="transmembrane region" description="Helical" evidence="2">
    <location>
        <begin position="526"/>
        <end position="549"/>
    </location>
</feature>
<sequence>MSDVQRRRSSGYSEKEWADIDVSTFLPNEDFPERYRERKMKTIHEAIEACDLGRIAELARSSEGLVASDLRVKAWPLLLNVFNANSNSKQKVDSIGASADALDFHDLEPHKDEGQVLLDIKRSFTVMSHFISFSHAVSSSYTTILSKDDIEEMRKRLFCLIVRVLRKYPCLNYYQGYHDIATVILLVCNDSAAGNDDLAAMLLEKLTVEHLRDYMISDIGLSVNHLKIIPCIIEREDTLLFQLIRQTSNSHLATNGFYFDYEFLQALSSILTIFSHDVTNFSHLLMIWDFVFSYRSVAVSAFIYAAITLHFKDVLLEELCVSSIEDLASVDPDCVHSLLSPTSLFSRITDSNLGDILSFTKQLIDEHSLTGISTPDTIGVWFGEFNKHSVLCTSSKLGTIFSSEYDMGDECVASIEPGHLDNNEDLSPIITLQEHEQEQETAHKASLMTMALEQDSLATSITSLDNENEFSSGNSLSSSISSISGAPSALKREIIQTSSMILKNLLPQHRPDDAADPRDSRRRNSLIVGSIYKVSLTVGFCGFLLHFLLKESHWYKSSMSHLATRTFSTFGADLAMLKRDVGHGISRVVGNVFSFLDDTSIFHSGLDITQVGLGTLRDSVYAFGN</sequence>
<dbReference type="GO" id="GO:0006888">
    <property type="term" value="P:endoplasmic reticulum to Golgi vesicle-mediated transport"/>
    <property type="evidence" value="ECO:0007669"/>
    <property type="project" value="TreeGrafter"/>
</dbReference>
<keyword evidence="2" id="KW-0472">Membrane</keyword>
<dbReference type="GO" id="GO:0005096">
    <property type="term" value="F:GTPase activator activity"/>
    <property type="evidence" value="ECO:0007669"/>
    <property type="project" value="UniProtKB-KW"/>
</dbReference>
<keyword evidence="1" id="KW-0343">GTPase activation</keyword>
<keyword evidence="2" id="KW-0812">Transmembrane</keyword>
<dbReference type="GO" id="GO:0005789">
    <property type="term" value="C:endoplasmic reticulum membrane"/>
    <property type="evidence" value="ECO:0007669"/>
    <property type="project" value="TreeGrafter"/>
</dbReference>
<dbReference type="SMART" id="SM00164">
    <property type="entry name" value="TBC"/>
    <property type="match status" value="1"/>
</dbReference>
<dbReference type="Gene3D" id="1.10.8.1310">
    <property type="match status" value="1"/>
</dbReference>
<protein>
    <submittedName>
        <fullName evidence="4">GTPase-activating protein</fullName>
    </submittedName>
</protein>
<comment type="caution">
    <text evidence="4">The sequence shown here is derived from an EMBL/GenBank/DDBJ whole genome shotgun (WGS) entry which is preliminary data.</text>
</comment>
<dbReference type="EMBL" id="LYUB02000009">
    <property type="protein sequence ID" value="OVF08254.1"/>
    <property type="molecule type" value="Genomic_DNA"/>
</dbReference>
<dbReference type="PANTHER" id="PTHR20913">
    <property type="entry name" value="TBC1 DOMAIN FAMILY MEMBER 20/GTPASE"/>
    <property type="match status" value="1"/>
</dbReference>
<keyword evidence="2" id="KW-1133">Transmembrane helix</keyword>
<evidence type="ECO:0000256" key="2">
    <source>
        <dbReference type="SAM" id="Phobius"/>
    </source>
</evidence>
<gene>
    <name evidence="4" type="ORF">A9F13_09g01936</name>
</gene>